<reference evidence="1 2" key="1">
    <citation type="submission" date="2017-09" db="EMBL/GenBank/DDBJ databases">
        <authorList>
            <person name="Ehlers B."/>
            <person name="Leendertz F.H."/>
        </authorList>
    </citation>
    <scope>NUCLEOTIDE SEQUENCE [LARGE SCALE GENOMIC DNA]</scope>
    <source>
        <strain evidence="1 2">DSM 18289</strain>
    </source>
</reference>
<protein>
    <submittedName>
        <fullName evidence="1">Uncharacterized protein</fullName>
    </submittedName>
</protein>
<dbReference type="Proteomes" id="UP000219439">
    <property type="component" value="Unassembled WGS sequence"/>
</dbReference>
<evidence type="ECO:0000313" key="2">
    <source>
        <dbReference type="Proteomes" id="UP000219439"/>
    </source>
</evidence>
<evidence type="ECO:0000313" key="1">
    <source>
        <dbReference type="EMBL" id="SNZ21688.1"/>
    </source>
</evidence>
<proteinExistence type="predicted"/>
<gene>
    <name evidence="1" type="ORF">SAMN06265368_4813</name>
</gene>
<name>A0A285PJU6_9HYPH</name>
<organism evidence="1 2">
    <name type="scientific">Cohaesibacter gelatinilyticus</name>
    <dbReference type="NCBI Taxonomy" id="372072"/>
    <lineage>
        <taxon>Bacteria</taxon>
        <taxon>Pseudomonadati</taxon>
        <taxon>Pseudomonadota</taxon>
        <taxon>Alphaproteobacteria</taxon>
        <taxon>Hyphomicrobiales</taxon>
        <taxon>Cohaesibacteraceae</taxon>
    </lineage>
</organism>
<dbReference type="EMBL" id="OBEL01000011">
    <property type="protein sequence ID" value="SNZ21688.1"/>
    <property type="molecule type" value="Genomic_DNA"/>
</dbReference>
<dbReference type="AlphaFoldDB" id="A0A285PJU6"/>
<accession>A0A285PJU6</accession>
<sequence>MLAFLFEKSQRGIDASHKIRQDSVVNSRRSLADCCWFKAGTSNHVPAFILPDSQVDSKRLDLAVFLFCSSLN</sequence>
<keyword evidence="2" id="KW-1185">Reference proteome</keyword>